<evidence type="ECO:0000313" key="2">
    <source>
        <dbReference type="Proteomes" id="UP000236291"/>
    </source>
</evidence>
<comment type="caution">
    <text evidence="1">The sequence shown here is derived from an EMBL/GenBank/DDBJ whole genome shotgun (WGS) entry which is preliminary data.</text>
</comment>
<dbReference type="Proteomes" id="UP000236291">
    <property type="component" value="Unassembled WGS sequence"/>
</dbReference>
<feature type="non-terminal residue" evidence="1">
    <location>
        <position position="1"/>
    </location>
</feature>
<organism evidence="1 2">
    <name type="scientific">Trifolium pratense</name>
    <name type="common">Red clover</name>
    <dbReference type="NCBI Taxonomy" id="57577"/>
    <lineage>
        <taxon>Eukaryota</taxon>
        <taxon>Viridiplantae</taxon>
        <taxon>Streptophyta</taxon>
        <taxon>Embryophyta</taxon>
        <taxon>Tracheophyta</taxon>
        <taxon>Spermatophyta</taxon>
        <taxon>Magnoliopsida</taxon>
        <taxon>eudicotyledons</taxon>
        <taxon>Gunneridae</taxon>
        <taxon>Pentapetalae</taxon>
        <taxon>rosids</taxon>
        <taxon>fabids</taxon>
        <taxon>Fabales</taxon>
        <taxon>Fabaceae</taxon>
        <taxon>Papilionoideae</taxon>
        <taxon>50 kb inversion clade</taxon>
        <taxon>NPAAA clade</taxon>
        <taxon>Hologalegina</taxon>
        <taxon>IRL clade</taxon>
        <taxon>Trifolieae</taxon>
        <taxon>Trifolium</taxon>
    </lineage>
</organism>
<dbReference type="AlphaFoldDB" id="A0A2K3KVW9"/>
<name>A0A2K3KVW9_TRIPR</name>
<proteinExistence type="predicted"/>
<sequence>ASWWNWKPRSYMNAADASWWNWKPPSLHMNAADASWWNWKPHSLHMNAAASLFIATSYSYKYNGMKLCIFVSNFNRDATQPPPCTVQNYLVISNAIGLMQHNFTYTTFRTKTGPRYIDRRKYLSGLHSLISCLNH</sequence>
<reference evidence="1 2" key="2">
    <citation type="journal article" date="2017" name="Front. Plant Sci.">
        <title>Gene Classification and Mining of Molecular Markers Useful in Red Clover (Trifolium pratense) Breeding.</title>
        <authorList>
            <person name="Istvanek J."/>
            <person name="Dluhosova J."/>
            <person name="Dluhos P."/>
            <person name="Patkova L."/>
            <person name="Nedelnik J."/>
            <person name="Repkova J."/>
        </authorList>
    </citation>
    <scope>NUCLEOTIDE SEQUENCE [LARGE SCALE GENOMIC DNA]</scope>
    <source>
        <strain evidence="2">cv. Tatra</strain>
        <tissue evidence="1">Young leaves</tissue>
    </source>
</reference>
<gene>
    <name evidence="1" type="ORF">L195_g057370</name>
</gene>
<reference evidence="1 2" key="1">
    <citation type="journal article" date="2014" name="Am. J. Bot.">
        <title>Genome assembly and annotation for red clover (Trifolium pratense; Fabaceae).</title>
        <authorList>
            <person name="Istvanek J."/>
            <person name="Jaros M."/>
            <person name="Krenek A."/>
            <person name="Repkova J."/>
        </authorList>
    </citation>
    <scope>NUCLEOTIDE SEQUENCE [LARGE SCALE GENOMIC DNA]</scope>
    <source>
        <strain evidence="2">cv. Tatra</strain>
        <tissue evidence="1">Young leaves</tissue>
    </source>
</reference>
<accession>A0A2K3KVW9</accession>
<dbReference type="EMBL" id="ASHM01113236">
    <property type="protein sequence ID" value="PNX70415.1"/>
    <property type="molecule type" value="Genomic_DNA"/>
</dbReference>
<protein>
    <submittedName>
        <fullName evidence="1">Uncharacterized protein</fullName>
    </submittedName>
</protein>
<evidence type="ECO:0000313" key="1">
    <source>
        <dbReference type="EMBL" id="PNX70415.1"/>
    </source>
</evidence>